<dbReference type="Proteomes" id="UP000190951">
    <property type="component" value="Plasmid p330"/>
</dbReference>
<keyword evidence="1" id="KW-0614">Plasmid</keyword>
<dbReference type="Gene3D" id="2.60.40.1080">
    <property type="match status" value="1"/>
</dbReference>
<dbReference type="STRING" id="84029.CROST_11590"/>
<dbReference type="InterPro" id="IPR008964">
    <property type="entry name" value="Invasin/intimin_cell_adhesion"/>
</dbReference>
<name>A0A1S8LYX8_9CLOT</name>
<dbReference type="InterPro" id="IPR003343">
    <property type="entry name" value="Big_2"/>
</dbReference>
<dbReference type="SMART" id="SM00635">
    <property type="entry name" value="BID_2"/>
    <property type="match status" value="1"/>
</dbReference>
<protein>
    <submittedName>
        <fullName evidence="1">Uncharacterized protein</fullName>
    </submittedName>
</protein>
<evidence type="ECO:0000313" key="2">
    <source>
        <dbReference type="Proteomes" id="UP000190951"/>
    </source>
</evidence>
<keyword evidence="2" id="KW-1185">Reference proteome</keyword>
<evidence type="ECO:0000313" key="1">
    <source>
        <dbReference type="EMBL" id="URZ13773.1"/>
    </source>
</evidence>
<dbReference type="AlphaFoldDB" id="A0A1S8LYX8"/>
<dbReference type="EMBL" id="CP096984">
    <property type="protein sequence ID" value="URZ13773.1"/>
    <property type="molecule type" value="Genomic_DNA"/>
</dbReference>
<accession>A0A1S8LYX8</accession>
<sequence length="171" mass="18561">MDDEQPQGQPVLQIISTIPVPVANTSPITPTTINPAPINNVPQTNTTINVTSIELSKTYDNLNVNDTDTLLFSIDPEISSNKQIKWTSSFPDIVSVDNNGKLVALKDGISVITIQTLDGCKISNCIVTVGRSLNDATIIFKDNNLENIVRNAIKKPPGDLKNTLINCNISY</sequence>
<dbReference type="Pfam" id="PF02368">
    <property type="entry name" value="Big_2"/>
    <property type="match status" value="1"/>
</dbReference>
<gene>
    <name evidence="1" type="ORF">CROST_045510</name>
</gene>
<proteinExistence type="predicted"/>
<organism evidence="1 2">
    <name type="scientific">Clostridium felsineum</name>
    <dbReference type="NCBI Taxonomy" id="36839"/>
    <lineage>
        <taxon>Bacteria</taxon>
        <taxon>Bacillati</taxon>
        <taxon>Bacillota</taxon>
        <taxon>Clostridia</taxon>
        <taxon>Eubacteriales</taxon>
        <taxon>Clostridiaceae</taxon>
        <taxon>Clostridium</taxon>
    </lineage>
</organism>
<dbReference type="RefSeq" id="WP_077834743.1">
    <property type="nucleotide sequence ID" value="NZ_CP096984.1"/>
</dbReference>
<dbReference type="KEGG" id="crw:CROST_045510"/>
<dbReference type="SUPFAM" id="SSF49373">
    <property type="entry name" value="Invasin/intimin cell-adhesion fragments"/>
    <property type="match status" value="1"/>
</dbReference>
<reference evidence="1 2" key="1">
    <citation type="submission" date="2022-04" db="EMBL/GenBank/DDBJ databases">
        <title>Genome sequence of C. roseum typestrain.</title>
        <authorList>
            <person name="Poehlein A."/>
            <person name="Schoch T."/>
            <person name="Duerre P."/>
            <person name="Daniel R."/>
        </authorList>
    </citation>
    <scope>NUCLEOTIDE SEQUENCE [LARGE SCALE GENOMIC DNA]</scope>
    <source>
        <strain evidence="1 2">DSM 7320</strain>
        <plasmid evidence="1 2">p330</plasmid>
    </source>
</reference>
<geneLocation type="plasmid" evidence="1 2">
    <name>p330</name>
</geneLocation>